<gene>
    <name evidence="11" type="ORF">FHY67_03690</name>
</gene>
<dbReference type="GO" id="GO:1902201">
    <property type="term" value="P:negative regulation of bacterial-type flagellum-dependent cell motility"/>
    <property type="evidence" value="ECO:0007669"/>
    <property type="project" value="TreeGrafter"/>
</dbReference>
<protein>
    <recommendedName>
        <fullName evidence="3">diguanylate cyclase</fullName>
        <ecNumber evidence="3">2.7.7.65</ecNumber>
    </recommendedName>
</protein>
<dbReference type="Gene3D" id="3.30.450.20">
    <property type="entry name" value="PAS domain"/>
    <property type="match status" value="1"/>
</dbReference>
<comment type="cofactor">
    <cofactor evidence="1">
        <name>Mg(2+)</name>
        <dbReference type="ChEBI" id="CHEBI:18420"/>
    </cofactor>
</comment>
<dbReference type="NCBIfam" id="TIGR00254">
    <property type="entry name" value="GGDEF"/>
    <property type="match status" value="1"/>
</dbReference>
<evidence type="ECO:0000256" key="3">
    <source>
        <dbReference type="ARBA" id="ARBA00012528"/>
    </source>
</evidence>
<feature type="transmembrane region" description="Helical" evidence="9">
    <location>
        <begin position="13"/>
        <end position="37"/>
    </location>
</feature>
<dbReference type="PANTHER" id="PTHR45138">
    <property type="entry name" value="REGULATORY COMPONENTS OF SENSORY TRANSDUCTION SYSTEM"/>
    <property type="match status" value="1"/>
</dbReference>
<dbReference type="InterPro" id="IPR029151">
    <property type="entry name" value="Sensor-like_sf"/>
</dbReference>
<feature type="transmembrane region" description="Helical" evidence="9">
    <location>
        <begin position="282"/>
        <end position="302"/>
    </location>
</feature>
<dbReference type="Proteomes" id="UP000314285">
    <property type="component" value="Unassembled WGS sequence"/>
</dbReference>
<dbReference type="GO" id="GO:0005886">
    <property type="term" value="C:plasma membrane"/>
    <property type="evidence" value="ECO:0007669"/>
    <property type="project" value="UniProtKB-SubCell"/>
</dbReference>
<dbReference type="CDD" id="cd12912">
    <property type="entry name" value="PDC2_MCP_like"/>
    <property type="match status" value="1"/>
</dbReference>
<proteinExistence type="predicted"/>
<evidence type="ECO:0000256" key="6">
    <source>
        <dbReference type="ARBA" id="ARBA00022989"/>
    </source>
</evidence>
<dbReference type="SMART" id="SM00267">
    <property type="entry name" value="GGDEF"/>
    <property type="match status" value="1"/>
</dbReference>
<evidence type="ECO:0000256" key="9">
    <source>
        <dbReference type="SAM" id="Phobius"/>
    </source>
</evidence>
<dbReference type="Pfam" id="PF00990">
    <property type="entry name" value="GGDEF"/>
    <property type="match status" value="1"/>
</dbReference>
<dbReference type="GO" id="GO:0052621">
    <property type="term" value="F:diguanylate cyclase activity"/>
    <property type="evidence" value="ECO:0007669"/>
    <property type="project" value="UniProtKB-EC"/>
</dbReference>
<dbReference type="CDD" id="cd01949">
    <property type="entry name" value="GGDEF"/>
    <property type="match status" value="1"/>
</dbReference>
<dbReference type="InterPro" id="IPR033479">
    <property type="entry name" value="dCache_1"/>
</dbReference>
<accession>A0A8H2K5D9</accession>
<evidence type="ECO:0000256" key="5">
    <source>
        <dbReference type="ARBA" id="ARBA00022692"/>
    </source>
</evidence>
<dbReference type="InterPro" id="IPR000160">
    <property type="entry name" value="GGDEF_dom"/>
</dbReference>
<dbReference type="Pfam" id="PF02743">
    <property type="entry name" value="dCache_1"/>
    <property type="match status" value="1"/>
</dbReference>
<evidence type="ECO:0000256" key="1">
    <source>
        <dbReference type="ARBA" id="ARBA00001946"/>
    </source>
</evidence>
<dbReference type="FunFam" id="3.30.70.270:FF:000001">
    <property type="entry name" value="Diguanylate cyclase domain protein"/>
    <property type="match status" value="1"/>
</dbReference>
<comment type="catalytic activity">
    <reaction evidence="8">
        <text>2 GTP = 3',3'-c-di-GMP + 2 diphosphate</text>
        <dbReference type="Rhea" id="RHEA:24898"/>
        <dbReference type="ChEBI" id="CHEBI:33019"/>
        <dbReference type="ChEBI" id="CHEBI:37565"/>
        <dbReference type="ChEBI" id="CHEBI:58805"/>
        <dbReference type="EC" id="2.7.7.65"/>
    </reaction>
</comment>
<dbReference type="RefSeq" id="WP_005015367.1">
    <property type="nucleotide sequence ID" value="NZ_CABKOV010000018.1"/>
</dbReference>
<organism evidence="11 12">
    <name type="scientific">Acinetobacter radioresistens</name>
    <dbReference type="NCBI Taxonomy" id="40216"/>
    <lineage>
        <taxon>Bacteria</taxon>
        <taxon>Pseudomonadati</taxon>
        <taxon>Pseudomonadota</taxon>
        <taxon>Gammaproteobacteria</taxon>
        <taxon>Moraxellales</taxon>
        <taxon>Moraxellaceae</taxon>
        <taxon>Acinetobacter</taxon>
    </lineage>
</organism>
<evidence type="ECO:0000313" key="12">
    <source>
        <dbReference type="Proteomes" id="UP000314285"/>
    </source>
</evidence>
<dbReference type="PROSITE" id="PS50887">
    <property type="entry name" value="GGDEF"/>
    <property type="match status" value="1"/>
</dbReference>
<evidence type="ECO:0000256" key="4">
    <source>
        <dbReference type="ARBA" id="ARBA00022475"/>
    </source>
</evidence>
<dbReference type="Gene3D" id="3.30.70.270">
    <property type="match status" value="1"/>
</dbReference>
<keyword evidence="7 9" id="KW-0472">Membrane</keyword>
<dbReference type="InterPro" id="IPR050469">
    <property type="entry name" value="Diguanylate_Cyclase"/>
</dbReference>
<sequence>MEIFKINLNLRKLILFLAIFSVLSLFIISSVISYYIVRNQLINNSLALNSEHANKIAIIIDNHFKNILIELGYSAKILGKKFDDNEIRETEVQRLKMQSDYYNSVVVSDSEGRLINYSPNILNIDKNKVQTTLGISNSIKEKKPYISSPYLSVKKNMIVFISYPIFDEKKRYRGFVGSAIYLKEKNVINQLLSTNETYRKSYMYVIDKNDKIIFHPDHERIGEIIKNNTGLDYIKKQNSGKIRLINSRGVDNLAGFSHVKTTNWIIVSQQPTKQLLKQANSIIYKVSAGIFIFYLLIFYVVWKCSFFIASPLHKLANMASSLYQPEASREIKNINPWYYEIVKFKRALLLSVHHFSKKMTEMDYFINTDPLTGLMNRRGMHLSIDQKIALKIPFSILLIDIDFFKRVNDTYGHAEGDLVLKNIAEMMQKNFRKDDVCCRYGGEEFIVIVPDVSQQDVYESAERFRREVEAQSIEKVGSITVSIGIASWPEASEDISEVFILADKNLYEAKNSGRNCVRL</sequence>
<evidence type="ECO:0000256" key="8">
    <source>
        <dbReference type="ARBA" id="ARBA00034247"/>
    </source>
</evidence>
<evidence type="ECO:0000256" key="2">
    <source>
        <dbReference type="ARBA" id="ARBA00004651"/>
    </source>
</evidence>
<dbReference type="AlphaFoldDB" id="A0A8H2K5D9"/>
<evidence type="ECO:0000259" key="10">
    <source>
        <dbReference type="PROSITE" id="PS50887"/>
    </source>
</evidence>
<comment type="caution">
    <text evidence="11">The sequence shown here is derived from an EMBL/GenBank/DDBJ whole genome shotgun (WGS) entry which is preliminary data.</text>
</comment>
<dbReference type="EMBL" id="VFBM01000002">
    <property type="protein sequence ID" value="TNX93555.1"/>
    <property type="molecule type" value="Genomic_DNA"/>
</dbReference>
<reference evidence="11 12" key="1">
    <citation type="submission" date="2019-06" db="EMBL/GenBank/DDBJ databases">
        <title>Genome of Acinetobacter radioresistens APH1, a phenol degrading strain.</title>
        <authorList>
            <person name="Liu Y."/>
        </authorList>
    </citation>
    <scope>NUCLEOTIDE SEQUENCE [LARGE SCALE GENOMIC DNA]</scope>
    <source>
        <strain evidence="11 12">APH1</strain>
    </source>
</reference>
<dbReference type="EC" id="2.7.7.65" evidence="3"/>
<keyword evidence="4" id="KW-1003">Cell membrane</keyword>
<dbReference type="InterPro" id="IPR043128">
    <property type="entry name" value="Rev_trsase/Diguanyl_cyclase"/>
</dbReference>
<name>A0A8H2K5D9_ACIRA</name>
<keyword evidence="5 9" id="KW-0812">Transmembrane</keyword>
<dbReference type="InterPro" id="IPR029787">
    <property type="entry name" value="Nucleotide_cyclase"/>
</dbReference>
<dbReference type="PANTHER" id="PTHR45138:SF9">
    <property type="entry name" value="DIGUANYLATE CYCLASE DGCM-RELATED"/>
    <property type="match status" value="1"/>
</dbReference>
<feature type="domain" description="GGDEF" evidence="10">
    <location>
        <begin position="392"/>
        <end position="519"/>
    </location>
</feature>
<dbReference type="SUPFAM" id="SSF103190">
    <property type="entry name" value="Sensory domain-like"/>
    <property type="match status" value="1"/>
</dbReference>
<comment type="subcellular location">
    <subcellularLocation>
        <location evidence="2">Cell membrane</location>
        <topology evidence="2">Multi-pass membrane protein</topology>
    </subcellularLocation>
</comment>
<dbReference type="SUPFAM" id="SSF55073">
    <property type="entry name" value="Nucleotide cyclase"/>
    <property type="match status" value="1"/>
</dbReference>
<dbReference type="CDD" id="cd18773">
    <property type="entry name" value="PDC1_HK_sensor"/>
    <property type="match status" value="1"/>
</dbReference>
<evidence type="ECO:0000313" key="11">
    <source>
        <dbReference type="EMBL" id="TNX93555.1"/>
    </source>
</evidence>
<evidence type="ECO:0000256" key="7">
    <source>
        <dbReference type="ARBA" id="ARBA00023136"/>
    </source>
</evidence>
<keyword evidence="6 9" id="KW-1133">Transmembrane helix</keyword>
<dbReference type="GO" id="GO:0043709">
    <property type="term" value="P:cell adhesion involved in single-species biofilm formation"/>
    <property type="evidence" value="ECO:0007669"/>
    <property type="project" value="TreeGrafter"/>
</dbReference>